<dbReference type="Proteomes" id="UP000184387">
    <property type="component" value="Unassembled WGS sequence"/>
</dbReference>
<dbReference type="STRING" id="198092.SAMN02745194_04451"/>
<keyword evidence="3" id="KW-1185">Reference proteome</keyword>
<name>A0A1M6QNE0_9PROT</name>
<gene>
    <name evidence="2" type="ORF">SAMN02745194_04451</name>
</gene>
<protein>
    <recommendedName>
        <fullName evidence="1">Transcriptional regulator TetR C-terminal Proteobacteria type domain-containing protein</fullName>
    </recommendedName>
</protein>
<dbReference type="EMBL" id="FQZF01000037">
    <property type="protein sequence ID" value="SHK21600.1"/>
    <property type="molecule type" value="Genomic_DNA"/>
</dbReference>
<dbReference type="InterPro" id="IPR039536">
    <property type="entry name" value="TetR_C_Proteobacteria"/>
</dbReference>
<sequence>MQPGMMIFTPEEGDNPRSSLTALLLMAAERLLGWKQIGMFRLISAEGKRSPKLARAFHRAGPRRGIAGALHRRACAEGQAPDR</sequence>
<dbReference type="AlphaFoldDB" id="A0A1M6QNE0"/>
<reference evidence="2 3" key="1">
    <citation type="submission" date="2016-11" db="EMBL/GenBank/DDBJ databases">
        <authorList>
            <person name="Jaros S."/>
            <person name="Januszkiewicz K."/>
            <person name="Wedrychowicz H."/>
        </authorList>
    </citation>
    <scope>NUCLEOTIDE SEQUENCE [LARGE SCALE GENOMIC DNA]</scope>
    <source>
        <strain evidence="2 3">DSM 14916</strain>
    </source>
</reference>
<accession>A0A1M6QNE0</accession>
<evidence type="ECO:0000313" key="2">
    <source>
        <dbReference type="EMBL" id="SHK21600.1"/>
    </source>
</evidence>
<dbReference type="Gene3D" id="1.10.357.10">
    <property type="entry name" value="Tetracycline Repressor, domain 2"/>
    <property type="match status" value="1"/>
</dbReference>
<dbReference type="Pfam" id="PF14246">
    <property type="entry name" value="TetR_C_7"/>
    <property type="match status" value="1"/>
</dbReference>
<organism evidence="2 3">
    <name type="scientific">Muricoccus roseus</name>
    <dbReference type="NCBI Taxonomy" id="198092"/>
    <lineage>
        <taxon>Bacteria</taxon>
        <taxon>Pseudomonadati</taxon>
        <taxon>Pseudomonadota</taxon>
        <taxon>Alphaproteobacteria</taxon>
        <taxon>Acetobacterales</taxon>
        <taxon>Roseomonadaceae</taxon>
        <taxon>Muricoccus</taxon>
    </lineage>
</organism>
<evidence type="ECO:0000259" key="1">
    <source>
        <dbReference type="Pfam" id="PF14246"/>
    </source>
</evidence>
<feature type="domain" description="Transcriptional regulator TetR C-terminal Proteobacteria type" evidence="1">
    <location>
        <begin position="20"/>
        <end position="67"/>
    </location>
</feature>
<proteinExistence type="predicted"/>
<evidence type="ECO:0000313" key="3">
    <source>
        <dbReference type="Proteomes" id="UP000184387"/>
    </source>
</evidence>